<dbReference type="Gene3D" id="3.40.109.10">
    <property type="entry name" value="NADH Oxidase"/>
    <property type="match status" value="1"/>
</dbReference>
<feature type="region of interest" description="Disordered" evidence="1">
    <location>
        <begin position="76"/>
        <end position="100"/>
    </location>
</feature>
<evidence type="ECO:0000256" key="1">
    <source>
        <dbReference type="SAM" id="MobiDB-lite"/>
    </source>
</evidence>
<name>A0A7S2SAD1_9STRA</name>
<gene>
    <name evidence="2" type="ORF">EANT1437_LOCUS13431</name>
</gene>
<dbReference type="SUPFAM" id="SSF55469">
    <property type="entry name" value="FMN-dependent nitroreductase-like"/>
    <property type="match status" value="1"/>
</dbReference>
<dbReference type="AlphaFoldDB" id="A0A7S2SAD1"/>
<reference evidence="2" key="1">
    <citation type="submission" date="2021-01" db="EMBL/GenBank/DDBJ databases">
        <authorList>
            <person name="Corre E."/>
            <person name="Pelletier E."/>
            <person name="Niang G."/>
            <person name="Scheremetjew M."/>
            <person name="Finn R."/>
            <person name="Kale V."/>
            <person name="Holt S."/>
            <person name="Cochrane G."/>
            <person name="Meng A."/>
            <person name="Brown T."/>
            <person name="Cohen L."/>
        </authorList>
    </citation>
    <scope>NUCLEOTIDE SEQUENCE</scope>
    <source>
        <strain evidence="2">CCMP1452</strain>
    </source>
</reference>
<dbReference type="PANTHER" id="PTHR43821">
    <property type="entry name" value="NAD(P)H NITROREDUCTASE YDJA-RELATED"/>
    <property type="match status" value="1"/>
</dbReference>
<feature type="compositionally biased region" description="Basic residues" evidence="1">
    <location>
        <begin position="79"/>
        <end position="88"/>
    </location>
</feature>
<evidence type="ECO:0000313" key="2">
    <source>
        <dbReference type="EMBL" id="CAD9694338.1"/>
    </source>
</evidence>
<dbReference type="InterPro" id="IPR052530">
    <property type="entry name" value="NAD(P)H_nitroreductase"/>
</dbReference>
<sequence length="100" mass="11342">MEEISSVAMAVQNMHLIATAHNIGAYWSTGGIYEDGTKMNPAMQNPKSLLQFLKVDEEQYLCLGWFFVGDYYGAGSTKSAKRWPRSRRNPIQDGHNVTWK</sequence>
<dbReference type="PANTHER" id="PTHR43821:SF1">
    <property type="entry name" value="NAD(P)H NITROREDUCTASE YDJA-RELATED"/>
    <property type="match status" value="1"/>
</dbReference>
<accession>A0A7S2SAD1</accession>
<dbReference type="GO" id="GO:0016491">
    <property type="term" value="F:oxidoreductase activity"/>
    <property type="evidence" value="ECO:0007669"/>
    <property type="project" value="InterPro"/>
</dbReference>
<proteinExistence type="predicted"/>
<dbReference type="EMBL" id="HBHI01026247">
    <property type="protein sequence ID" value="CAD9694338.1"/>
    <property type="molecule type" value="Transcribed_RNA"/>
</dbReference>
<dbReference type="InterPro" id="IPR000415">
    <property type="entry name" value="Nitroreductase-like"/>
</dbReference>
<protein>
    <submittedName>
        <fullName evidence="2">Uncharacterized protein</fullName>
    </submittedName>
</protein>
<organism evidence="2">
    <name type="scientific">Eucampia antarctica</name>
    <dbReference type="NCBI Taxonomy" id="49252"/>
    <lineage>
        <taxon>Eukaryota</taxon>
        <taxon>Sar</taxon>
        <taxon>Stramenopiles</taxon>
        <taxon>Ochrophyta</taxon>
        <taxon>Bacillariophyta</taxon>
        <taxon>Mediophyceae</taxon>
        <taxon>Biddulphiophycidae</taxon>
        <taxon>Hemiaulales</taxon>
        <taxon>Hemiaulaceae</taxon>
        <taxon>Eucampia</taxon>
    </lineage>
</organism>